<keyword evidence="2" id="KW-1185">Reference proteome</keyword>
<protein>
    <submittedName>
        <fullName evidence="1">Uncharacterized protein</fullName>
    </submittedName>
</protein>
<dbReference type="Gramene" id="Psat06G0391100-T1">
    <property type="protein sequence ID" value="KAI5398305.1"/>
    <property type="gene ID" value="KIW84_063911"/>
</dbReference>
<sequence>MMKKPIKEEVDDLDALFFYTSAIPFSCIENYVFAKMCDAIGKYGIGYKPPSYHDIRGKLLKRAVHETEKMLKILRMKALSQKTLQDETYILNSLNSCFNHNNSDVVEAKALYSASADDLYTIACFLDLQATKDSPMKPAETCC</sequence>
<comment type="caution">
    <text evidence="1">The sequence shown here is derived from an EMBL/GenBank/DDBJ whole genome shotgun (WGS) entry which is preliminary data.</text>
</comment>
<evidence type="ECO:0000313" key="2">
    <source>
        <dbReference type="Proteomes" id="UP001058974"/>
    </source>
</evidence>
<organism evidence="1 2">
    <name type="scientific">Pisum sativum</name>
    <name type="common">Garden pea</name>
    <name type="synonym">Lathyrus oleraceus</name>
    <dbReference type="NCBI Taxonomy" id="3888"/>
    <lineage>
        <taxon>Eukaryota</taxon>
        <taxon>Viridiplantae</taxon>
        <taxon>Streptophyta</taxon>
        <taxon>Embryophyta</taxon>
        <taxon>Tracheophyta</taxon>
        <taxon>Spermatophyta</taxon>
        <taxon>Magnoliopsida</taxon>
        <taxon>eudicotyledons</taxon>
        <taxon>Gunneridae</taxon>
        <taxon>Pentapetalae</taxon>
        <taxon>rosids</taxon>
        <taxon>fabids</taxon>
        <taxon>Fabales</taxon>
        <taxon>Fabaceae</taxon>
        <taxon>Papilionoideae</taxon>
        <taxon>50 kb inversion clade</taxon>
        <taxon>NPAAA clade</taxon>
        <taxon>Hologalegina</taxon>
        <taxon>IRL clade</taxon>
        <taxon>Fabeae</taxon>
        <taxon>Lathyrus</taxon>
    </lineage>
</organism>
<dbReference type="Proteomes" id="UP001058974">
    <property type="component" value="Chromosome 6"/>
</dbReference>
<dbReference type="AlphaFoldDB" id="A0A9D4WCI5"/>
<accession>A0A9D4WCI5</accession>
<evidence type="ECO:0000313" key="1">
    <source>
        <dbReference type="EMBL" id="KAI5398305.1"/>
    </source>
</evidence>
<name>A0A9D4WCI5_PEA</name>
<gene>
    <name evidence="1" type="ORF">KIW84_063911</name>
</gene>
<proteinExistence type="predicted"/>
<reference evidence="1 2" key="1">
    <citation type="journal article" date="2022" name="Nat. Genet.">
        <title>Improved pea reference genome and pan-genome highlight genomic features and evolutionary characteristics.</title>
        <authorList>
            <person name="Yang T."/>
            <person name="Liu R."/>
            <person name="Luo Y."/>
            <person name="Hu S."/>
            <person name="Wang D."/>
            <person name="Wang C."/>
            <person name="Pandey M.K."/>
            <person name="Ge S."/>
            <person name="Xu Q."/>
            <person name="Li N."/>
            <person name="Li G."/>
            <person name="Huang Y."/>
            <person name="Saxena R.K."/>
            <person name="Ji Y."/>
            <person name="Li M."/>
            <person name="Yan X."/>
            <person name="He Y."/>
            <person name="Liu Y."/>
            <person name="Wang X."/>
            <person name="Xiang C."/>
            <person name="Varshney R.K."/>
            <person name="Ding H."/>
            <person name="Gao S."/>
            <person name="Zong X."/>
        </authorList>
    </citation>
    <scope>NUCLEOTIDE SEQUENCE [LARGE SCALE GENOMIC DNA]</scope>
    <source>
        <strain evidence="1 2">cv. Zhongwan 6</strain>
    </source>
</reference>
<dbReference type="EMBL" id="JAMSHJ010000006">
    <property type="protein sequence ID" value="KAI5398305.1"/>
    <property type="molecule type" value="Genomic_DNA"/>
</dbReference>